<proteinExistence type="predicted"/>
<dbReference type="GeneID" id="11510069"/>
<dbReference type="KEGG" id="mtm:MYCTH_2305943"/>
<accession>G2QGC0</accession>
<evidence type="ECO:0000313" key="2">
    <source>
        <dbReference type="EMBL" id="AEO58534.1"/>
    </source>
</evidence>
<evidence type="ECO:0000313" key="3">
    <source>
        <dbReference type="Proteomes" id="UP000007322"/>
    </source>
</evidence>
<evidence type="ECO:0000256" key="1">
    <source>
        <dbReference type="SAM" id="MobiDB-lite"/>
    </source>
</evidence>
<dbReference type="RefSeq" id="XP_003663779.1">
    <property type="nucleotide sequence ID" value="XM_003663731.1"/>
</dbReference>
<dbReference type="Proteomes" id="UP000007322">
    <property type="component" value="Chromosome 4"/>
</dbReference>
<dbReference type="AlphaFoldDB" id="G2QGC0"/>
<dbReference type="VEuPathDB" id="FungiDB:MYCTH_2305943"/>
<organism evidence="2 3">
    <name type="scientific">Thermothelomyces thermophilus (strain ATCC 42464 / BCRC 31852 / DSM 1799)</name>
    <name type="common">Sporotrichum thermophile</name>
    <dbReference type="NCBI Taxonomy" id="573729"/>
    <lineage>
        <taxon>Eukaryota</taxon>
        <taxon>Fungi</taxon>
        <taxon>Dikarya</taxon>
        <taxon>Ascomycota</taxon>
        <taxon>Pezizomycotina</taxon>
        <taxon>Sordariomycetes</taxon>
        <taxon>Sordariomycetidae</taxon>
        <taxon>Sordariales</taxon>
        <taxon>Chaetomiaceae</taxon>
        <taxon>Thermothelomyces</taxon>
    </lineage>
</organism>
<protein>
    <submittedName>
        <fullName evidence="2">Uncharacterized protein</fullName>
    </submittedName>
</protein>
<gene>
    <name evidence="2" type="ORF">MYCTH_2305943</name>
</gene>
<reference evidence="2 3" key="1">
    <citation type="journal article" date="2011" name="Nat. Biotechnol.">
        <title>Comparative genomic analysis of the thermophilic biomass-degrading fungi Myceliophthora thermophila and Thielavia terrestris.</title>
        <authorList>
            <person name="Berka R.M."/>
            <person name="Grigoriev I.V."/>
            <person name="Otillar R."/>
            <person name="Salamov A."/>
            <person name="Grimwood J."/>
            <person name="Reid I."/>
            <person name="Ishmael N."/>
            <person name="John T."/>
            <person name="Darmond C."/>
            <person name="Moisan M.-C."/>
            <person name="Henrissat B."/>
            <person name="Coutinho P.M."/>
            <person name="Lombard V."/>
            <person name="Natvig D.O."/>
            <person name="Lindquist E."/>
            <person name="Schmutz J."/>
            <person name="Lucas S."/>
            <person name="Harris P."/>
            <person name="Powlowski J."/>
            <person name="Bellemare A."/>
            <person name="Taylor D."/>
            <person name="Butler G."/>
            <person name="de Vries R.P."/>
            <person name="Allijn I.E."/>
            <person name="van den Brink J."/>
            <person name="Ushinsky S."/>
            <person name="Storms R."/>
            <person name="Powell A.J."/>
            <person name="Paulsen I.T."/>
            <person name="Elbourne L.D.H."/>
            <person name="Baker S.E."/>
            <person name="Magnuson J."/>
            <person name="LaBoissiere S."/>
            <person name="Clutterbuck A.J."/>
            <person name="Martinez D."/>
            <person name="Wogulis M."/>
            <person name="de Leon A.L."/>
            <person name="Rey M.W."/>
            <person name="Tsang A."/>
        </authorList>
    </citation>
    <scope>NUCLEOTIDE SEQUENCE [LARGE SCALE GENOMIC DNA]</scope>
    <source>
        <strain evidence="3">ATCC 42464 / BCRC 31852 / DSM 1799</strain>
    </source>
</reference>
<feature type="region of interest" description="Disordered" evidence="1">
    <location>
        <begin position="1"/>
        <end position="65"/>
    </location>
</feature>
<dbReference type="EMBL" id="CP003005">
    <property type="protein sequence ID" value="AEO58534.1"/>
    <property type="molecule type" value="Genomic_DNA"/>
</dbReference>
<name>G2QGC0_THET4</name>
<dbReference type="HOGENOM" id="CLU_2851297_0_0_1"/>
<keyword evidence="3" id="KW-1185">Reference proteome</keyword>
<dbReference type="InParanoid" id="G2QGC0"/>
<sequence length="65" mass="7040">MWEVGSQGSEHRGVAGSSPAPEDGREDDVMDTDEPSWDLPDSLDGTNGMMDPRALDTSRVRTGVY</sequence>
<feature type="compositionally biased region" description="Acidic residues" evidence="1">
    <location>
        <begin position="24"/>
        <end position="36"/>
    </location>
</feature>